<evidence type="ECO:0000313" key="5">
    <source>
        <dbReference type="EMBL" id="JAG50969.1"/>
    </source>
</evidence>
<reference evidence="3" key="2">
    <citation type="submission" date="2014-07" db="EMBL/GenBank/DDBJ databases">
        <authorList>
            <person name="Hull J."/>
        </authorList>
    </citation>
    <scope>NUCLEOTIDE SEQUENCE</scope>
</reference>
<dbReference type="PANTHER" id="PTHR12398">
    <property type="entry name" value="PROTEIN PHOSPHATASE INHIBITOR"/>
    <property type="match status" value="1"/>
</dbReference>
<evidence type="ECO:0000313" key="4">
    <source>
        <dbReference type="EMBL" id="JAG15181.1"/>
    </source>
</evidence>
<comment type="similarity">
    <text evidence="1">Belongs to the protein phosphatase inhibitor 2 family.</text>
</comment>
<feature type="region of interest" description="Disordered" evidence="2">
    <location>
        <begin position="1"/>
        <end position="32"/>
    </location>
</feature>
<dbReference type="Pfam" id="PF04979">
    <property type="entry name" value="IPP-2"/>
    <property type="match status" value="1"/>
</dbReference>
<evidence type="ECO:0000256" key="2">
    <source>
        <dbReference type="SAM" id="MobiDB-lite"/>
    </source>
</evidence>
<reference evidence="3" key="1">
    <citation type="journal article" date="2014" name="PLoS ONE">
        <title>Transcriptome-Based Identification of ABC Transporters in the Western Tarnished Plant Bug Lygus hesperus.</title>
        <authorList>
            <person name="Hull J.J."/>
            <person name="Chaney K."/>
            <person name="Geib S.M."/>
            <person name="Fabrick J.A."/>
            <person name="Brent C.S."/>
            <person name="Walsh D."/>
            <person name="Lavine L.C."/>
        </authorList>
    </citation>
    <scope>NUCLEOTIDE SEQUENCE</scope>
</reference>
<protein>
    <submittedName>
        <fullName evidence="3">Protein phosphatase inhibitor 2</fullName>
    </submittedName>
</protein>
<reference evidence="5" key="3">
    <citation type="submission" date="2014-09" db="EMBL/GenBank/DDBJ databases">
        <authorList>
            <person name="Magalhaes I.L.F."/>
            <person name="Oliveira U."/>
            <person name="Santos F.R."/>
            <person name="Vidigal T.H.D.A."/>
            <person name="Brescovit A.D."/>
            <person name="Santos A.J."/>
        </authorList>
    </citation>
    <scope>NUCLEOTIDE SEQUENCE</scope>
</reference>
<proteinExistence type="inferred from homology"/>
<dbReference type="GO" id="GO:0009966">
    <property type="term" value="P:regulation of signal transduction"/>
    <property type="evidence" value="ECO:0007669"/>
    <property type="project" value="InterPro"/>
</dbReference>
<dbReference type="InterPro" id="IPR007062">
    <property type="entry name" value="PPI-2"/>
</dbReference>
<accession>A0A0A9XDM7</accession>
<dbReference type="EMBL" id="GBRD01014855">
    <property type="protein sequence ID" value="JAG50971.1"/>
    <property type="molecule type" value="Transcribed_RNA"/>
</dbReference>
<evidence type="ECO:0000313" key="3">
    <source>
        <dbReference type="EMBL" id="JAG15180.1"/>
    </source>
</evidence>
<dbReference type="Gene3D" id="6.10.250.1050">
    <property type="match status" value="1"/>
</dbReference>
<evidence type="ECO:0000256" key="1">
    <source>
        <dbReference type="ARBA" id="ARBA00005472"/>
    </source>
</evidence>
<dbReference type="AlphaFoldDB" id="A0A0A9XDM7"/>
<sequence length="125" mass="14781">MDDQLQRPTNVARKSILKPENEAEKERRKTMEKRAHFDEENIKVTLHPEDKDYGFMKIPECNTPFERNRPSDAGPIDPDELAKRLAEVELTEEEIKAREARRKSFESKKKAHYFQEFKKPPPAEE</sequence>
<dbReference type="GO" id="GO:0004864">
    <property type="term" value="F:protein phosphatase inhibitor activity"/>
    <property type="evidence" value="ECO:0007669"/>
    <property type="project" value="InterPro"/>
</dbReference>
<feature type="compositionally biased region" description="Basic and acidic residues" evidence="2">
    <location>
        <begin position="17"/>
        <end position="32"/>
    </location>
</feature>
<feature type="region of interest" description="Disordered" evidence="2">
    <location>
        <begin position="94"/>
        <end position="125"/>
    </location>
</feature>
<dbReference type="PANTHER" id="PTHR12398:SF20">
    <property type="entry name" value="PROTEIN PHOSPHATASE 1 REGULATORY INHIBITOR SUBUNIT 2"/>
    <property type="match status" value="1"/>
</dbReference>
<gene>
    <name evidence="3" type="primary">Ppp1r2_1</name>
    <name evidence="4" type="synonym">Ppp1r2_0</name>
    <name evidence="4" type="ORF">CM83_12813</name>
    <name evidence="3" type="ORF">CM83_12814</name>
</gene>
<dbReference type="EMBL" id="GBHO01028423">
    <property type="protein sequence ID" value="JAG15181.1"/>
    <property type="molecule type" value="Transcribed_RNA"/>
</dbReference>
<organism evidence="3">
    <name type="scientific">Lygus hesperus</name>
    <name type="common">Western plant bug</name>
    <dbReference type="NCBI Taxonomy" id="30085"/>
    <lineage>
        <taxon>Eukaryota</taxon>
        <taxon>Metazoa</taxon>
        <taxon>Ecdysozoa</taxon>
        <taxon>Arthropoda</taxon>
        <taxon>Hexapoda</taxon>
        <taxon>Insecta</taxon>
        <taxon>Pterygota</taxon>
        <taxon>Neoptera</taxon>
        <taxon>Paraneoptera</taxon>
        <taxon>Hemiptera</taxon>
        <taxon>Heteroptera</taxon>
        <taxon>Panheteroptera</taxon>
        <taxon>Cimicomorpha</taxon>
        <taxon>Miridae</taxon>
        <taxon>Mirini</taxon>
        <taxon>Lygus</taxon>
    </lineage>
</organism>
<dbReference type="EMBL" id="GBRD01014857">
    <property type="protein sequence ID" value="JAG50969.1"/>
    <property type="molecule type" value="Transcribed_RNA"/>
</dbReference>
<dbReference type="EMBL" id="GBHO01028424">
    <property type="protein sequence ID" value="JAG15180.1"/>
    <property type="molecule type" value="Transcribed_RNA"/>
</dbReference>
<name>A0A0A9XDM7_LYGHE</name>